<comment type="caution">
    <text evidence="2">The sequence shown here is derived from an EMBL/GenBank/DDBJ whole genome shotgun (WGS) entry which is preliminary data.</text>
</comment>
<evidence type="ECO:0000313" key="3">
    <source>
        <dbReference type="Proteomes" id="UP001500618"/>
    </source>
</evidence>
<protein>
    <recommendedName>
        <fullName evidence="4">Transposase</fullName>
    </recommendedName>
</protein>
<name>A0ABN2GL36_9ACTN</name>
<dbReference type="EMBL" id="BAAANY010000008">
    <property type="protein sequence ID" value="GAA1673082.1"/>
    <property type="molecule type" value="Genomic_DNA"/>
</dbReference>
<evidence type="ECO:0000256" key="1">
    <source>
        <dbReference type="SAM" id="MobiDB-lite"/>
    </source>
</evidence>
<accession>A0ABN2GL36</accession>
<organism evidence="2 3">
    <name type="scientific">Fodinicola feengrottensis</name>
    <dbReference type="NCBI Taxonomy" id="435914"/>
    <lineage>
        <taxon>Bacteria</taxon>
        <taxon>Bacillati</taxon>
        <taxon>Actinomycetota</taxon>
        <taxon>Actinomycetes</taxon>
        <taxon>Mycobacteriales</taxon>
        <taxon>Fodinicola</taxon>
    </lineage>
</organism>
<evidence type="ECO:0000313" key="2">
    <source>
        <dbReference type="EMBL" id="GAA1673082.1"/>
    </source>
</evidence>
<sequence length="75" mass="8416">MDPECSSRTPRISLGQLGAPRLRKSRTARRISFSGIKQWRAIATRYEKYATNFLGGVLLAALITYHEAHQLADTP</sequence>
<dbReference type="Proteomes" id="UP001500618">
    <property type="component" value="Unassembled WGS sequence"/>
</dbReference>
<feature type="compositionally biased region" description="Polar residues" evidence="1">
    <location>
        <begin position="1"/>
        <end position="10"/>
    </location>
</feature>
<keyword evidence="3" id="KW-1185">Reference proteome</keyword>
<evidence type="ECO:0008006" key="4">
    <source>
        <dbReference type="Google" id="ProtNLM"/>
    </source>
</evidence>
<feature type="region of interest" description="Disordered" evidence="1">
    <location>
        <begin position="1"/>
        <end position="21"/>
    </location>
</feature>
<gene>
    <name evidence="2" type="ORF">GCM10009765_23000</name>
</gene>
<proteinExistence type="predicted"/>
<reference evidence="2 3" key="1">
    <citation type="journal article" date="2019" name="Int. J. Syst. Evol. Microbiol.">
        <title>The Global Catalogue of Microorganisms (GCM) 10K type strain sequencing project: providing services to taxonomists for standard genome sequencing and annotation.</title>
        <authorList>
            <consortium name="The Broad Institute Genomics Platform"/>
            <consortium name="The Broad Institute Genome Sequencing Center for Infectious Disease"/>
            <person name="Wu L."/>
            <person name="Ma J."/>
        </authorList>
    </citation>
    <scope>NUCLEOTIDE SEQUENCE [LARGE SCALE GENOMIC DNA]</scope>
    <source>
        <strain evidence="2 3">JCM 14718</strain>
    </source>
</reference>